<dbReference type="AlphaFoldDB" id="X1UJP8"/>
<gene>
    <name evidence="1" type="ORF">S12H4_32713</name>
</gene>
<sequence>SKARRGGLRSMVEEELVDYLKKNINSLADELLDISGVREFLEEDMKEVKDGWDKLTKKRGEGAEVNG</sequence>
<proteinExistence type="predicted"/>
<evidence type="ECO:0000313" key="1">
    <source>
        <dbReference type="EMBL" id="GAI92569.1"/>
    </source>
</evidence>
<name>X1UJP8_9ZZZZ</name>
<feature type="non-terminal residue" evidence="1">
    <location>
        <position position="1"/>
    </location>
</feature>
<organism evidence="1">
    <name type="scientific">marine sediment metagenome</name>
    <dbReference type="NCBI Taxonomy" id="412755"/>
    <lineage>
        <taxon>unclassified sequences</taxon>
        <taxon>metagenomes</taxon>
        <taxon>ecological metagenomes</taxon>
    </lineage>
</organism>
<accession>X1UJP8</accession>
<reference evidence="1" key="1">
    <citation type="journal article" date="2014" name="Front. Microbiol.">
        <title>High frequency of phylogenetically diverse reductive dehalogenase-homologous genes in deep subseafloor sedimentary metagenomes.</title>
        <authorList>
            <person name="Kawai M."/>
            <person name="Futagami T."/>
            <person name="Toyoda A."/>
            <person name="Takaki Y."/>
            <person name="Nishi S."/>
            <person name="Hori S."/>
            <person name="Arai W."/>
            <person name="Tsubouchi T."/>
            <person name="Morono Y."/>
            <person name="Uchiyama I."/>
            <person name="Ito T."/>
            <person name="Fujiyama A."/>
            <person name="Inagaki F."/>
            <person name="Takami H."/>
        </authorList>
    </citation>
    <scope>NUCLEOTIDE SEQUENCE</scope>
    <source>
        <strain evidence="1">Expedition CK06-06</strain>
    </source>
</reference>
<dbReference type="EMBL" id="BARW01019200">
    <property type="protein sequence ID" value="GAI92569.1"/>
    <property type="molecule type" value="Genomic_DNA"/>
</dbReference>
<comment type="caution">
    <text evidence="1">The sequence shown here is derived from an EMBL/GenBank/DDBJ whole genome shotgun (WGS) entry which is preliminary data.</text>
</comment>
<protein>
    <submittedName>
        <fullName evidence="1">Uncharacterized protein</fullName>
    </submittedName>
</protein>